<evidence type="ECO:0000313" key="3">
    <source>
        <dbReference type="EMBL" id="CZS97949.1"/>
    </source>
</evidence>
<organism evidence="3 4">
    <name type="scientific">Rhynchosporium agropyri</name>
    <dbReference type="NCBI Taxonomy" id="914238"/>
    <lineage>
        <taxon>Eukaryota</taxon>
        <taxon>Fungi</taxon>
        <taxon>Dikarya</taxon>
        <taxon>Ascomycota</taxon>
        <taxon>Pezizomycotina</taxon>
        <taxon>Leotiomycetes</taxon>
        <taxon>Helotiales</taxon>
        <taxon>Ploettnerulaceae</taxon>
        <taxon>Rhynchosporium</taxon>
    </lineage>
</organism>
<dbReference type="OrthoDB" id="3543295at2759"/>
<feature type="compositionally biased region" description="Pro residues" evidence="1">
    <location>
        <begin position="169"/>
        <end position="178"/>
    </location>
</feature>
<keyword evidence="4" id="KW-1185">Reference proteome</keyword>
<accession>A0A1E1KIU4</accession>
<keyword evidence="2" id="KW-0472">Membrane</keyword>
<dbReference type="EMBL" id="FJUX01000034">
    <property type="protein sequence ID" value="CZS97949.1"/>
    <property type="molecule type" value="Genomic_DNA"/>
</dbReference>
<evidence type="ECO:0000256" key="2">
    <source>
        <dbReference type="SAM" id="Phobius"/>
    </source>
</evidence>
<dbReference type="Proteomes" id="UP000178912">
    <property type="component" value="Unassembled WGS sequence"/>
</dbReference>
<evidence type="ECO:0000313" key="4">
    <source>
        <dbReference type="Proteomes" id="UP000178912"/>
    </source>
</evidence>
<proteinExistence type="predicted"/>
<name>A0A1E1KIU4_9HELO</name>
<protein>
    <submittedName>
        <fullName evidence="3">Uncharacterized protein</fullName>
    </submittedName>
</protein>
<feature type="region of interest" description="Disordered" evidence="1">
    <location>
        <begin position="156"/>
        <end position="194"/>
    </location>
</feature>
<feature type="region of interest" description="Disordered" evidence="1">
    <location>
        <begin position="1"/>
        <end position="22"/>
    </location>
</feature>
<evidence type="ECO:0000256" key="1">
    <source>
        <dbReference type="SAM" id="MobiDB-lite"/>
    </source>
</evidence>
<dbReference type="AlphaFoldDB" id="A0A1E1KIU4"/>
<keyword evidence="2" id="KW-1133">Transmembrane helix</keyword>
<sequence length="396" mass="42731">MTTLVRRLGGSEVASASGKDQSTTAKSMEFEAANVTAHSATLSSNSVTISTSANDSKSLIIGVMLSATGALLLLALLVVFCIQQRKKRQARKTEKGAQPTAYSGLNDAFGGVAFQDSQHNSLSPQSLLLSRSNKIYSGAPSPSQRPSEMIGLLHQSNRDVSSPQQSPRHSPPSWPPQSPAHAYSSQQSRTRSHAHVRRYSYITHARMHSRTISRAESNSSPLTLNDPCEAHVLSGNGTCSPTELEAAKFQATPVQERDTMGFPVEQSAIIDDIELQPMTPVLHSPKPKRPLAHQDSLERMIREGNSASSPAPSNSAPGRDRRISQECRESPILGVLNPMIIQNATLTRLGDRLGRSDSHKTVASVSTMGPVIGDEELERLGVGIRPQPLRQRNDTG</sequence>
<keyword evidence="2" id="KW-0812">Transmembrane</keyword>
<feature type="transmembrane region" description="Helical" evidence="2">
    <location>
        <begin position="59"/>
        <end position="82"/>
    </location>
</feature>
<reference evidence="4" key="1">
    <citation type="submission" date="2016-03" db="EMBL/GenBank/DDBJ databases">
        <authorList>
            <person name="Guldener U."/>
        </authorList>
    </citation>
    <scope>NUCLEOTIDE SEQUENCE [LARGE SCALE GENOMIC DNA]</scope>
    <source>
        <strain evidence="4">04CH-RAC-A.6.1</strain>
    </source>
</reference>
<feature type="region of interest" description="Disordered" evidence="1">
    <location>
        <begin position="377"/>
        <end position="396"/>
    </location>
</feature>
<gene>
    <name evidence="3" type="ORF">RAG0_06832</name>
</gene>